<evidence type="ECO:0000313" key="2">
    <source>
        <dbReference type="Proteomes" id="UP000324800"/>
    </source>
</evidence>
<organism evidence="1 2">
    <name type="scientific">Streblomastix strix</name>
    <dbReference type="NCBI Taxonomy" id="222440"/>
    <lineage>
        <taxon>Eukaryota</taxon>
        <taxon>Metamonada</taxon>
        <taxon>Preaxostyla</taxon>
        <taxon>Oxymonadida</taxon>
        <taxon>Streblomastigidae</taxon>
        <taxon>Streblomastix</taxon>
    </lineage>
</organism>
<feature type="non-terminal residue" evidence="1">
    <location>
        <position position="1"/>
    </location>
</feature>
<gene>
    <name evidence="1" type="ORF">EZS28_055407</name>
</gene>
<dbReference type="AlphaFoldDB" id="A0A5J4Q0Y6"/>
<protein>
    <submittedName>
        <fullName evidence="1">Uncharacterized protein</fullName>
    </submittedName>
</protein>
<reference evidence="1 2" key="1">
    <citation type="submission" date="2019-03" db="EMBL/GenBank/DDBJ databases">
        <title>Single cell metagenomics reveals metabolic interactions within the superorganism composed of flagellate Streblomastix strix and complex community of Bacteroidetes bacteria on its surface.</title>
        <authorList>
            <person name="Treitli S.C."/>
            <person name="Kolisko M."/>
            <person name="Husnik F."/>
            <person name="Keeling P."/>
            <person name="Hampl V."/>
        </authorList>
    </citation>
    <scope>NUCLEOTIDE SEQUENCE [LARGE SCALE GENOMIC DNA]</scope>
    <source>
        <strain evidence="1">ST1C</strain>
    </source>
</reference>
<sequence>ANIIESQFDHISLILNDYGQVAIDALLQSELLAVLVDCIRGIPPRLIKPVHVQPLALASIRFGGPKTIKLVNAKVPHVLAPLLNHHILDVARMVLTTIQSIIFYKQYSNYELYHKHPYEKQFQEDGILDAMYRYGVLSGDTSETRIGTS</sequence>
<name>A0A5J4Q0Y6_9EUKA</name>
<evidence type="ECO:0000313" key="1">
    <source>
        <dbReference type="EMBL" id="KAA6315526.1"/>
    </source>
</evidence>
<comment type="caution">
    <text evidence="1">The sequence shown here is derived from an EMBL/GenBank/DDBJ whole genome shotgun (WGS) entry which is preliminary data.</text>
</comment>
<accession>A0A5J4Q0Y6</accession>
<dbReference type="Proteomes" id="UP000324800">
    <property type="component" value="Unassembled WGS sequence"/>
</dbReference>
<proteinExistence type="predicted"/>
<dbReference type="EMBL" id="SNRW01047386">
    <property type="protein sequence ID" value="KAA6315526.1"/>
    <property type="molecule type" value="Genomic_DNA"/>
</dbReference>